<dbReference type="InterPro" id="IPR041078">
    <property type="entry name" value="Plavaka"/>
</dbReference>
<reference evidence="2" key="1">
    <citation type="journal article" date="2012" name="Science">
        <title>The Paleozoic origin of enzymatic lignin decomposition reconstructed from 31 fungal genomes.</title>
        <authorList>
            <person name="Floudas D."/>
            <person name="Binder M."/>
            <person name="Riley R."/>
            <person name="Barry K."/>
            <person name="Blanchette R.A."/>
            <person name="Henrissat B."/>
            <person name="Martinez A.T."/>
            <person name="Otillar R."/>
            <person name="Spatafora J.W."/>
            <person name="Yadav J.S."/>
            <person name="Aerts A."/>
            <person name="Benoit I."/>
            <person name="Boyd A."/>
            <person name="Carlson A."/>
            <person name="Copeland A."/>
            <person name="Coutinho P.M."/>
            <person name="de Vries R.P."/>
            <person name="Ferreira P."/>
            <person name="Findley K."/>
            <person name="Foster B."/>
            <person name="Gaskell J."/>
            <person name="Glotzer D."/>
            <person name="Gorecki P."/>
            <person name="Heitman J."/>
            <person name="Hesse C."/>
            <person name="Hori C."/>
            <person name="Igarashi K."/>
            <person name="Jurgens J.A."/>
            <person name="Kallen N."/>
            <person name="Kersten P."/>
            <person name="Kohler A."/>
            <person name="Kuees U."/>
            <person name="Kumar T.K.A."/>
            <person name="Kuo A."/>
            <person name="LaButti K."/>
            <person name="Larrondo L.F."/>
            <person name="Lindquist E."/>
            <person name="Ling A."/>
            <person name="Lombard V."/>
            <person name="Lucas S."/>
            <person name="Lundell T."/>
            <person name="Martin R."/>
            <person name="McLaughlin D.J."/>
            <person name="Morgenstern I."/>
            <person name="Morin E."/>
            <person name="Murat C."/>
            <person name="Nagy L.G."/>
            <person name="Nolan M."/>
            <person name="Ohm R.A."/>
            <person name="Patyshakuliyeva A."/>
            <person name="Rokas A."/>
            <person name="Ruiz-Duenas F.J."/>
            <person name="Sabat G."/>
            <person name="Salamov A."/>
            <person name="Samejima M."/>
            <person name="Schmutz J."/>
            <person name="Slot J.C."/>
            <person name="St John F."/>
            <person name="Stenlid J."/>
            <person name="Sun H."/>
            <person name="Sun S."/>
            <person name="Syed K."/>
            <person name="Tsang A."/>
            <person name="Wiebenga A."/>
            <person name="Young D."/>
            <person name="Pisabarro A."/>
            <person name="Eastwood D.C."/>
            <person name="Martin F."/>
            <person name="Cullen D."/>
            <person name="Grigoriev I.V."/>
            <person name="Hibbett D.S."/>
        </authorList>
    </citation>
    <scope>NUCLEOTIDE SEQUENCE [LARGE SCALE GENOMIC DNA]</scope>
    <source>
        <strain evidence="2">RWD-64-598 SS2</strain>
    </source>
</reference>
<organism evidence="1 2">
    <name type="scientific">Coniophora puteana (strain RWD-64-598)</name>
    <name type="common">Brown rot fungus</name>
    <dbReference type="NCBI Taxonomy" id="741705"/>
    <lineage>
        <taxon>Eukaryota</taxon>
        <taxon>Fungi</taxon>
        <taxon>Dikarya</taxon>
        <taxon>Basidiomycota</taxon>
        <taxon>Agaricomycotina</taxon>
        <taxon>Agaricomycetes</taxon>
        <taxon>Agaricomycetidae</taxon>
        <taxon>Boletales</taxon>
        <taxon>Coniophorineae</taxon>
        <taxon>Coniophoraceae</taxon>
        <taxon>Coniophora</taxon>
    </lineage>
</organism>
<evidence type="ECO:0000313" key="2">
    <source>
        <dbReference type="Proteomes" id="UP000053558"/>
    </source>
</evidence>
<name>A0A5M3MB08_CONPW</name>
<dbReference type="KEGG" id="cput:CONPUDRAFT_23477"/>
<dbReference type="OrthoDB" id="2688393at2759"/>
<dbReference type="Proteomes" id="UP000053558">
    <property type="component" value="Unassembled WGS sequence"/>
</dbReference>
<dbReference type="GeneID" id="19206559"/>
<sequence>TRFESIRNEQAAKGLSPYGPFRDQEEWDLSRWLMQNVTQTAVDEFLKLDITRNRTQPSFTSSYTWLKKIDDLHVGPDGRRLSPEWQCVRVSATGDKRAEDDEPDEDTFEMWMRDPVEAVRELIGNPALKDHLAYAPERVYMDAGGQNRKLDEM</sequence>
<dbReference type="OMA" id="WAYSEMS"/>
<feature type="non-terminal residue" evidence="1">
    <location>
        <position position="153"/>
    </location>
</feature>
<proteinExistence type="predicted"/>
<feature type="non-terminal residue" evidence="1">
    <location>
        <position position="1"/>
    </location>
</feature>
<gene>
    <name evidence="1" type="ORF">CONPUDRAFT_23477</name>
</gene>
<dbReference type="RefSeq" id="XP_007773738.1">
    <property type="nucleotide sequence ID" value="XM_007775548.1"/>
</dbReference>
<keyword evidence="2" id="KW-1185">Reference proteome</keyword>
<protein>
    <submittedName>
        <fullName evidence="1">Uncharacterized protein</fullName>
    </submittedName>
</protein>
<dbReference type="AlphaFoldDB" id="A0A5M3MB08"/>
<evidence type="ECO:0000313" key="1">
    <source>
        <dbReference type="EMBL" id="EIW75821.1"/>
    </source>
</evidence>
<accession>A0A5M3MB08</accession>
<dbReference type="Pfam" id="PF18759">
    <property type="entry name" value="Plavaka"/>
    <property type="match status" value="1"/>
</dbReference>
<dbReference type="EMBL" id="JH711587">
    <property type="protein sequence ID" value="EIW75821.1"/>
    <property type="molecule type" value="Genomic_DNA"/>
</dbReference>
<comment type="caution">
    <text evidence="1">The sequence shown here is derived from an EMBL/GenBank/DDBJ whole genome shotgun (WGS) entry which is preliminary data.</text>
</comment>